<keyword evidence="1" id="KW-0732">Signal</keyword>
<accession>A0A9P5P811</accession>
<keyword evidence="3" id="KW-1185">Reference proteome</keyword>
<gene>
    <name evidence="2" type="ORF">BDP27DRAFT_1343760</name>
</gene>
<evidence type="ECO:0000256" key="1">
    <source>
        <dbReference type="SAM" id="SignalP"/>
    </source>
</evidence>
<evidence type="ECO:0000313" key="2">
    <source>
        <dbReference type="EMBL" id="KAF9058436.1"/>
    </source>
</evidence>
<feature type="chain" id="PRO_5040501504" description="Secreted protein" evidence="1">
    <location>
        <begin position="24"/>
        <end position="86"/>
    </location>
</feature>
<feature type="signal peptide" evidence="1">
    <location>
        <begin position="1"/>
        <end position="23"/>
    </location>
</feature>
<dbReference type="EMBL" id="JADNRY010000381">
    <property type="protein sequence ID" value="KAF9058436.1"/>
    <property type="molecule type" value="Genomic_DNA"/>
</dbReference>
<dbReference type="Proteomes" id="UP000772434">
    <property type="component" value="Unassembled WGS sequence"/>
</dbReference>
<name>A0A9P5P811_9AGAR</name>
<sequence length="86" mass="9391">MFFVSCPPWRAAVYLLLCGSSLLQHGCVGPAVPKWDGAEYKSIYLSITSSQRPADQKLIRSTHSAVCVAWTPAVPKWDHAGSSFLP</sequence>
<dbReference type="AlphaFoldDB" id="A0A9P5P811"/>
<reference evidence="2" key="1">
    <citation type="submission" date="2020-11" db="EMBL/GenBank/DDBJ databases">
        <authorList>
            <consortium name="DOE Joint Genome Institute"/>
            <person name="Ahrendt S."/>
            <person name="Riley R."/>
            <person name="Andreopoulos W."/>
            <person name="Labutti K."/>
            <person name="Pangilinan J."/>
            <person name="Ruiz-Duenas F.J."/>
            <person name="Barrasa J.M."/>
            <person name="Sanchez-Garcia M."/>
            <person name="Camarero S."/>
            <person name="Miyauchi S."/>
            <person name="Serrano A."/>
            <person name="Linde D."/>
            <person name="Babiker R."/>
            <person name="Drula E."/>
            <person name="Ayuso-Fernandez I."/>
            <person name="Pacheco R."/>
            <person name="Padilla G."/>
            <person name="Ferreira P."/>
            <person name="Barriuso J."/>
            <person name="Kellner H."/>
            <person name="Castanera R."/>
            <person name="Alfaro M."/>
            <person name="Ramirez L."/>
            <person name="Pisabarro A.G."/>
            <person name="Kuo A."/>
            <person name="Tritt A."/>
            <person name="Lipzen A."/>
            <person name="He G."/>
            <person name="Yan M."/>
            <person name="Ng V."/>
            <person name="Cullen D."/>
            <person name="Martin F."/>
            <person name="Rosso M.-N."/>
            <person name="Henrissat B."/>
            <person name="Hibbett D."/>
            <person name="Martinez A.T."/>
            <person name="Grigoriev I.V."/>
        </authorList>
    </citation>
    <scope>NUCLEOTIDE SEQUENCE</scope>
    <source>
        <strain evidence="2">AH 40177</strain>
    </source>
</reference>
<comment type="caution">
    <text evidence="2">The sequence shown here is derived from an EMBL/GenBank/DDBJ whole genome shotgun (WGS) entry which is preliminary data.</text>
</comment>
<evidence type="ECO:0008006" key="4">
    <source>
        <dbReference type="Google" id="ProtNLM"/>
    </source>
</evidence>
<protein>
    <recommendedName>
        <fullName evidence="4">Secreted protein</fullName>
    </recommendedName>
</protein>
<proteinExistence type="predicted"/>
<evidence type="ECO:0000313" key="3">
    <source>
        <dbReference type="Proteomes" id="UP000772434"/>
    </source>
</evidence>
<organism evidence="2 3">
    <name type="scientific">Rhodocollybia butyracea</name>
    <dbReference type="NCBI Taxonomy" id="206335"/>
    <lineage>
        <taxon>Eukaryota</taxon>
        <taxon>Fungi</taxon>
        <taxon>Dikarya</taxon>
        <taxon>Basidiomycota</taxon>
        <taxon>Agaricomycotina</taxon>
        <taxon>Agaricomycetes</taxon>
        <taxon>Agaricomycetidae</taxon>
        <taxon>Agaricales</taxon>
        <taxon>Marasmiineae</taxon>
        <taxon>Omphalotaceae</taxon>
        <taxon>Rhodocollybia</taxon>
    </lineage>
</organism>